<evidence type="ECO:0000256" key="1">
    <source>
        <dbReference type="ARBA" id="ARBA00010211"/>
    </source>
</evidence>
<reference evidence="3" key="1">
    <citation type="submission" date="2020-09" db="EMBL/GenBank/DDBJ databases">
        <authorList>
            <person name="Kikuchi T."/>
        </authorList>
    </citation>
    <scope>NUCLEOTIDE SEQUENCE</scope>
    <source>
        <strain evidence="3">SH1</strain>
    </source>
</reference>
<keyword evidence="4" id="KW-1185">Reference proteome</keyword>
<dbReference type="OrthoDB" id="411064at2759"/>
<feature type="domain" description="Fumarylacetoacetase-like C-terminal" evidence="2">
    <location>
        <begin position="29"/>
        <end position="203"/>
    </location>
</feature>
<dbReference type="InterPro" id="IPR036663">
    <property type="entry name" value="Fumarylacetoacetase_C_sf"/>
</dbReference>
<dbReference type="InterPro" id="IPR011234">
    <property type="entry name" value="Fumarylacetoacetase-like_C"/>
</dbReference>
<organism evidence="3 4">
    <name type="scientific">Bursaphelenchus okinawaensis</name>
    <dbReference type="NCBI Taxonomy" id="465554"/>
    <lineage>
        <taxon>Eukaryota</taxon>
        <taxon>Metazoa</taxon>
        <taxon>Ecdysozoa</taxon>
        <taxon>Nematoda</taxon>
        <taxon>Chromadorea</taxon>
        <taxon>Rhabditida</taxon>
        <taxon>Tylenchina</taxon>
        <taxon>Tylenchomorpha</taxon>
        <taxon>Aphelenchoidea</taxon>
        <taxon>Aphelenchoididae</taxon>
        <taxon>Bursaphelenchus</taxon>
    </lineage>
</organism>
<dbReference type="GO" id="GO:0003824">
    <property type="term" value="F:catalytic activity"/>
    <property type="evidence" value="ECO:0007669"/>
    <property type="project" value="InterPro"/>
</dbReference>
<evidence type="ECO:0000313" key="3">
    <source>
        <dbReference type="EMBL" id="CAD5223784.1"/>
    </source>
</evidence>
<name>A0A811L9I4_9BILA</name>
<accession>A0A811L9I4</accession>
<gene>
    <name evidence="3" type="ORF">BOKJ2_LOCUS10554</name>
</gene>
<protein>
    <recommendedName>
        <fullName evidence="2">Fumarylacetoacetase-like C-terminal domain-containing protein</fullName>
    </recommendedName>
</protein>
<dbReference type="Pfam" id="PF01557">
    <property type="entry name" value="FAA_hydrolase"/>
    <property type="match status" value="1"/>
</dbReference>
<sequence>MSGPQLEDSDVIQQCKKVIGMFNGKQVNFWFVRTPEFLIDAKDNHIPIPIGHLGVICDLALAIVIGAELDHNSGRGDIKNAINGYGAVLAARTKDSEYEDPEGTGLHKIHEFSDGTALSTLVNTQYATGIEQSSVWYSVNDKVQKKINIADLPHDPVSLVFEALKWGKLQPGDLVLFMVDGDNYCKAGDTIELGLEGFLRSQFTVEKMSEVQAAINQDLHRHEKMVRHVVDELLDH</sequence>
<evidence type="ECO:0000259" key="2">
    <source>
        <dbReference type="Pfam" id="PF01557"/>
    </source>
</evidence>
<dbReference type="AlphaFoldDB" id="A0A811L9I4"/>
<comment type="similarity">
    <text evidence="1">Belongs to the FAH family.</text>
</comment>
<comment type="caution">
    <text evidence="3">The sequence shown here is derived from an EMBL/GenBank/DDBJ whole genome shotgun (WGS) entry which is preliminary data.</text>
</comment>
<proteinExistence type="inferred from homology"/>
<evidence type="ECO:0000313" key="4">
    <source>
        <dbReference type="Proteomes" id="UP000614601"/>
    </source>
</evidence>
<dbReference type="EMBL" id="CAJFDH010000005">
    <property type="protein sequence ID" value="CAD5223784.1"/>
    <property type="molecule type" value="Genomic_DNA"/>
</dbReference>
<dbReference type="EMBL" id="CAJFCW020000005">
    <property type="protein sequence ID" value="CAG9118783.1"/>
    <property type="molecule type" value="Genomic_DNA"/>
</dbReference>
<dbReference type="Proteomes" id="UP000614601">
    <property type="component" value="Unassembled WGS sequence"/>
</dbReference>
<dbReference type="SUPFAM" id="SSF56529">
    <property type="entry name" value="FAH"/>
    <property type="match status" value="1"/>
</dbReference>
<dbReference type="Gene3D" id="3.90.850.10">
    <property type="entry name" value="Fumarylacetoacetase-like, C-terminal domain"/>
    <property type="match status" value="1"/>
</dbReference>
<dbReference type="Proteomes" id="UP000783686">
    <property type="component" value="Unassembled WGS sequence"/>
</dbReference>